<keyword evidence="6 7" id="KW-0472">Membrane</keyword>
<dbReference type="InterPro" id="IPR000515">
    <property type="entry name" value="MetI-like"/>
</dbReference>
<gene>
    <name evidence="9" type="ORF">F7O84_11275</name>
</gene>
<keyword evidence="5 7" id="KW-1133">Transmembrane helix</keyword>
<evidence type="ECO:0000313" key="9">
    <source>
        <dbReference type="EMBL" id="KAB1438133.1"/>
    </source>
</evidence>
<dbReference type="CDD" id="cd06261">
    <property type="entry name" value="TM_PBP2"/>
    <property type="match status" value="1"/>
</dbReference>
<evidence type="ECO:0000259" key="8">
    <source>
        <dbReference type="PROSITE" id="PS50928"/>
    </source>
</evidence>
<dbReference type="GO" id="GO:0005886">
    <property type="term" value="C:plasma membrane"/>
    <property type="evidence" value="ECO:0007669"/>
    <property type="project" value="UniProtKB-SubCell"/>
</dbReference>
<feature type="transmembrane region" description="Helical" evidence="7">
    <location>
        <begin position="82"/>
        <end position="103"/>
    </location>
</feature>
<evidence type="ECO:0000256" key="3">
    <source>
        <dbReference type="ARBA" id="ARBA00022475"/>
    </source>
</evidence>
<dbReference type="Pfam" id="PF00528">
    <property type="entry name" value="BPD_transp_1"/>
    <property type="match status" value="1"/>
</dbReference>
<keyword evidence="3" id="KW-1003">Cell membrane</keyword>
<comment type="caution">
    <text evidence="9">The sequence shown here is derived from an EMBL/GenBank/DDBJ whole genome shotgun (WGS) entry which is preliminary data.</text>
</comment>
<dbReference type="RefSeq" id="WP_151145042.1">
    <property type="nucleotide sequence ID" value="NZ_WAGX01000005.1"/>
</dbReference>
<dbReference type="Proteomes" id="UP000461768">
    <property type="component" value="Unassembled WGS sequence"/>
</dbReference>
<dbReference type="SUPFAM" id="SSF161098">
    <property type="entry name" value="MetI-like"/>
    <property type="match status" value="1"/>
</dbReference>
<feature type="transmembrane region" description="Helical" evidence="7">
    <location>
        <begin position="21"/>
        <end position="42"/>
    </location>
</feature>
<comment type="subcellular location">
    <subcellularLocation>
        <location evidence="1 7">Cell membrane</location>
        <topology evidence="1 7">Multi-pass membrane protein</topology>
    </subcellularLocation>
</comment>
<organism evidence="9 10">
    <name type="scientific">Candidatus Galacturonatibacter soehngenii</name>
    <dbReference type="NCBI Taxonomy" id="2307010"/>
    <lineage>
        <taxon>Bacteria</taxon>
        <taxon>Bacillati</taxon>
        <taxon>Bacillota</taxon>
        <taxon>Clostridia</taxon>
        <taxon>Lachnospirales</taxon>
        <taxon>Lachnospiraceae</taxon>
        <taxon>Candidatus Galacturonatibacter</taxon>
    </lineage>
</organism>
<feature type="domain" description="ABC transmembrane type-1" evidence="8">
    <location>
        <begin position="76"/>
        <end position="285"/>
    </location>
</feature>
<dbReference type="InterPro" id="IPR035906">
    <property type="entry name" value="MetI-like_sf"/>
</dbReference>
<evidence type="ECO:0000256" key="4">
    <source>
        <dbReference type="ARBA" id="ARBA00022692"/>
    </source>
</evidence>
<reference evidence="9 10" key="1">
    <citation type="submission" date="2019-09" db="EMBL/GenBank/DDBJ databases">
        <authorList>
            <person name="Valk L.C."/>
        </authorList>
    </citation>
    <scope>NUCLEOTIDE SEQUENCE [LARGE SCALE GENOMIC DNA]</scope>
    <source>
        <strain evidence="9">GalUA</strain>
    </source>
</reference>
<dbReference type="PANTHER" id="PTHR30193:SF37">
    <property type="entry name" value="INNER MEMBRANE ABC TRANSPORTER PERMEASE PROTEIN YCJO"/>
    <property type="match status" value="1"/>
</dbReference>
<keyword evidence="4 7" id="KW-0812">Transmembrane</keyword>
<feature type="transmembrane region" description="Helical" evidence="7">
    <location>
        <begin position="208"/>
        <end position="227"/>
    </location>
</feature>
<dbReference type="PANTHER" id="PTHR30193">
    <property type="entry name" value="ABC TRANSPORTER PERMEASE PROTEIN"/>
    <property type="match status" value="1"/>
</dbReference>
<evidence type="ECO:0000256" key="1">
    <source>
        <dbReference type="ARBA" id="ARBA00004651"/>
    </source>
</evidence>
<evidence type="ECO:0000256" key="5">
    <source>
        <dbReference type="ARBA" id="ARBA00022989"/>
    </source>
</evidence>
<dbReference type="GO" id="GO:0055085">
    <property type="term" value="P:transmembrane transport"/>
    <property type="evidence" value="ECO:0007669"/>
    <property type="project" value="InterPro"/>
</dbReference>
<dbReference type="AlphaFoldDB" id="A0A7V7QKQ3"/>
<evidence type="ECO:0000256" key="2">
    <source>
        <dbReference type="ARBA" id="ARBA00022448"/>
    </source>
</evidence>
<keyword evidence="2 7" id="KW-0813">Transport</keyword>
<reference evidence="9 10" key="2">
    <citation type="submission" date="2020-02" db="EMBL/GenBank/DDBJ databases">
        <title>Candidatus Galacturonibacter soehngenii shows hetero-acetogenic catabolism of galacturonic acid but lacks a canonical carbon monoxide dehydrogenase/acetyl-CoA synthase complex.</title>
        <authorList>
            <person name="Diender M."/>
            <person name="Stouten G.R."/>
            <person name="Petersen J.F."/>
            <person name="Nielsen P.H."/>
            <person name="Dueholm M.S."/>
            <person name="Pronk J.T."/>
            <person name="Van Loosdrecht M.C.M."/>
        </authorList>
    </citation>
    <scope>NUCLEOTIDE SEQUENCE [LARGE SCALE GENOMIC DNA]</scope>
    <source>
        <strain evidence="9">GalUA</strain>
    </source>
</reference>
<feature type="transmembrane region" description="Helical" evidence="7">
    <location>
        <begin position="153"/>
        <end position="170"/>
    </location>
</feature>
<accession>A0A7V7QKQ3</accession>
<evidence type="ECO:0000256" key="6">
    <source>
        <dbReference type="ARBA" id="ARBA00023136"/>
    </source>
</evidence>
<protein>
    <submittedName>
        <fullName evidence="9">Sugar ABC transporter permease</fullName>
    </submittedName>
</protein>
<dbReference type="InterPro" id="IPR051393">
    <property type="entry name" value="ABC_transporter_permease"/>
</dbReference>
<dbReference type="PROSITE" id="PS50928">
    <property type="entry name" value="ABC_TM1"/>
    <property type="match status" value="1"/>
</dbReference>
<proteinExistence type="inferred from homology"/>
<dbReference type="EMBL" id="WAGX01000005">
    <property type="protein sequence ID" value="KAB1438133.1"/>
    <property type="molecule type" value="Genomic_DNA"/>
</dbReference>
<comment type="similarity">
    <text evidence="7">Belongs to the binding-protein-dependent transport system permease family.</text>
</comment>
<feature type="transmembrane region" description="Helical" evidence="7">
    <location>
        <begin position="264"/>
        <end position="285"/>
    </location>
</feature>
<name>A0A7V7QKQ3_9FIRM</name>
<dbReference type="OrthoDB" id="9788108at2"/>
<evidence type="ECO:0000256" key="7">
    <source>
        <dbReference type="RuleBase" id="RU363032"/>
    </source>
</evidence>
<keyword evidence="10" id="KW-1185">Reference proteome</keyword>
<evidence type="ECO:0000313" key="10">
    <source>
        <dbReference type="Proteomes" id="UP000461768"/>
    </source>
</evidence>
<sequence>MRVVKQYKKEISKRKRKEERRAYLFLMPSLLGVGVFVLLPFLDAIYRSMKDTMGKNFVGIKNYSTVIQNEAFLLAGKNTGRFLLVCIPLLLVTSLALSVVIYGQKKYQGFFKTTFLIPMAIPVAAVVLLWKIIFHKNGLINAFLTLTGNKSILWMNSGYAFGVLVFSYIWKNMGYNMVLWLAGLSGISGTLYEAASLDGAKRYQKFRYITFPLLLPSVFMISVLSLVNSFKVFREAYLIAGNYPDKSIYMIQHLFNNWFVNLEISKMCAAAVLFVIIIMGFVGMIHKITSKGDQEGGY</sequence>
<dbReference type="Gene3D" id="1.10.3720.10">
    <property type="entry name" value="MetI-like"/>
    <property type="match status" value="1"/>
</dbReference>
<feature type="transmembrane region" description="Helical" evidence="7">
    <location>
        <begin position="115"/>
        <end position="133"/>
    </location>
</feature>